<evidence type="ECO:0000256" key="1">
    <source>
        <dbReference type="ARBA" id="ARBA00010928"/>
    </source>
</evidence>
<dbReference type="SUPFAM" id="SSF55347">
    <property type="entry name" value="Glyceraldehyde-3-phosphate dehydrogenase-like, C-terminal domain"/>
    <property type="match status" value="1"/>
</dbReference>
<evidence type="ECO:0000259" key="4">
    <source>
        <dbReference type="Pfam" id="PF22725"/>
    </source>
</evidence>
<dbReference type="Pfam" id="PF22725">
    <property type="entry name" value="GFO_IDH_MocA_C3"/>
    <property type="match status" value="1"/>
</dbReference>
<comment type="similarity">
    <text evidence="1">Belongs to the Gfo/Idh/MocA family.</text>
</comment>
<dbReference type="Proteomes" id="UP001652394">
    <property type="component" value="Unassembled WGS sequence"/>
</dbReference>
<dbReference type="PANTHER" id="PTHR22604">
    <property type="entry name" value="OXIDOREDUCTASES"/>
    <property type="match status" value="1"/>
</dbReference>
<dbReference type="Gene3D" id="3.30.360.10">
    <property type="entry name" value="Dihydrodipicolinate Reductase, domain 2"/>
    <property type="match status" value="1"/>
</dbReference>
<gene>
    <name evidence="5" type="ORF">OCV51_00435</name>
</gene>
<dbReference type="Pfam" id="PF01408">
    <property type="entry name" value="GFO_IDH_MocA"/>
    <property type="match status" value="1"/>
</dbReference>
<proteinExistence type="inferred from homology"/>
<evidence type="ECO:0000259" key="3">
    <source>
        <dbReference type="Pfam" id="PF01408"/>
    </source>
</evidence>
<reference evidence="5 6" key="1">
    <citation type="journal article" date="2021" name="ISME Commun">
        <title>Automated analysis of genomic sequences facilitates high-throughput and comprehensive description of bacteria.</title>
        <authorList>
            <person name="Hitch T.C.A."/>
        </authorList>
    </citation>
    <scope>NUCLEOTIDE SEQUENCE [LARGE SCALE GENOMIC DNA]</scope>
    <source>
        <strain evidence="5 6">H2_18</strain>
    </source>
</reference>
<dbReference type="SUPFAM" id="SSF51735">
    <property type="entry name" value="NAD(P)-binding Rossmann-fold domains"/>
    <property type="match status" value="1"/>
</dbReference>
<evidence type="ECO:0000313" key="5">
    <source>
        <dbReference type="EMBL" id="MCU6746139.1"/>
    </source>
</evidence>
<dbReference type="InterPro" id="IPR050984">
    <property type="entry name" value="Gfo/Idh/MocA_domain"/>
</dbReference>
<protein>
    <submittedName>
        <fullName evidence="5">Gfo/Idh/MocA family oxidoreductase</fullName>
    </submittedName>
</protein>
<evidence type="ECO:0000256" key="2">
    <source>
        <dbReference type="ARBA" id="ARBA00023002"/>
    </source>
</evidence>
<evidence type="ECO:0000313" key="6">
    <source>
        <dbReference type="Proteomes" id="UP001652394"/>
    </source>
</evidence>
<dbReference type="InterPro" id="IPR036291">
    <property type="entry name" value="NAD(P)-bd_dom_sf"/>
</dbReference>
<organism evidence="5 6">
    <name type="scientific">Faecalicatena acetigenes</name>
    <dbReference type="NCBI Taxonomy" id="2981790"/>
    <lineage>
        <taxon>Bacteria</taxon>
        <taxon>Bacillati</taxon>
        <taxon>Bacillota</taxon>
        <taxon>Clostridia</taxon>
        <taxon>Lachnospirales</taxon>
        <taxon>Lachnospiraceae</taxon>
        <taxon>Faecalicatena</taxon>
    </lineage>
</organism>
<sequence length="320" mass="36183">MLNIAILGTGAIAGKMAETIGKMQDVCLYAAASRTKEKAQEFAAKYAVRRAFERYEDMVKDPKVDLVYIASPHSMHYEHMKICLEYGKAVLCEKPFAVCAKQAEEIFALAEKKGCFITEALWTRYMPFVDSLQEMIKEGKVGRISSMTANLGYSIQHVPRLREPGSAGGALLDLGIYLLHFARLIFGRQIKQLSSTAVLSELGVDLAEGMTLEFDEGRIAVLHSSMCAALDRRAVLYGEEGYIEITNINNPEKIARYDRSYICQEQIYMPEQISGLEYEVECCRQALENGWKECPKLPHEETLEVLRLMDGMRKEWGMKY</sequence>
<dbReference type="RefSeq" id="WP_059067518.1">
    <property type="nucleotide sequence ID" value="NZ_JAOQJX010000001.1"/>
</dbReference>
<dbReference type="EMBL" id="JAOQJX010000001">
    <property type="protein sequence ID" value="MCU6746139.1"/>
    <property type="molecule type" value="Genomic_DNA"/>
</dbReference>
<feature type="domain" description="Gfo/Idh/MocA-like oxidoreductase N-terminal" evidence="3">
    <location>
        <begin position="2"/>
        <end position="118"/>
    </location>
</feature>
<comment type="caution">
    <text evidence="5">The sequence shown here is derived from an EMBL/GenBank/DDBJ whole genome shotgun (WGS) entry which is preliminary data.</text>
</comment>
<dbReference type="PANTHER" id="PTHR22604:SF105">
    <property type="entry name" value="TRANS-1,2-DIHYDROBENZENE-1,2-DIOL DEHYDROGENASE"/>
    <property type="match status" value="1"/>
</dbReference>
<dbReference type="InterPro" id="IPR055170">
    <property type="entry name" value="GFO_IDH_MocA-like_dom"/>
</dbReference>
<name>A0ABT2T8Q8_9FIRM</name>
<keyword evidence="2" id="KW-0560">Oxidoreductase</keyword>
<feature type="domain" description="GFO/IDH/MocA-like oxidoreductase" evidence="4">
    <location>
        <begin position="131"/>
        <end position="244"/>
    </location>
</feature>
<keyword evidence="6" id="KW-1185">Reference proteome</keyword>
<dbReference type="Gene3D" id="3.40.50.720">
    <property type="entry name" value="NAD(P)-binding Rossmann-like Domain"/>
    <property type="match status" value="1"/>
</dbReference>
<dbReference type="InterPro" id="IPR000683">
    <property type="entry name" value="Gfo/Idh/MocA-like_OxRdtase_N"/>
</dbReference>
<accession>A0ABT2T8Q8</accession>